<feature type="binding site" evidence="6">
    <location>
        <position position="308"/>
    </location>
    <ligand>
        <name>substrate</name>
    </ligand>
</feature>
<comment type="similarity">
    <text evidence="2 6">Belongs to the metallo-dependent hydrolases superfamily. DHOase family. Class I DHOase subfamily.</text>
</comment>
<dbReference type="EMBL" id="CP114052">
    <property type="protein sequence ID" value="WAW15701.1"/>
    <property type="molecule type" value="Genomic_DNA"/>
</dbReference>
<proteinExistence type="inferred from homology"/>
<dbReference type="SUPFAM" id="SSF51556">
    <property type="entry name" value="Metallo-dependent hydrolases"/>
    <property type="match status" value="1"/>
</dbReference>
<feature type="binding site" evidence="6">
    <location>
        <position position="304"/>
    </location>
    <ligand>
        <name>Zn(2+)</name>
        <dbReference type="ChEBI" id="CHEBI:29105"/>
        <label>1</label>
    </ligand>
</feature>
<evidence type="ECO:0000256" key="6">
    <source>
        <dbReference type="HAMAP-Rule" id="MF_00220"/>
    </source>
</evidence>
<dbReference type="GO" id="GO:0004151">
    <property type="term" value="F:dihydroorotase activity"/>
    <property type="evidence" value="ECO:0007669"/>
    <property type="project" value="UniProtKB-EC"/>
</dbReference>
<dbReference type="SUPFAM" id="SSF51338">
    <property type="entry name" value="Composite domain of metallo-dependent hydrolases"/>
    <property type="match status" value="1"/>
</dbReference>
<keyword evidence="5 6" id="KW-0665">Pyrimidine biosynthesis</keyword>
<accession>A0ABY7JQR9</accession>
<evidence type="ECO:0000256" key="3">
    <source>
        <dbReference type="ARBA" id="ARBA00022723"/>
    </source>
</evidence>
<feature type="binding site" evidence="6">
    <location>
        <position position="277"/>
    </location>
    <ligand>
        <name>substrate</name>
    </ligand>
</feature>
<evidence type="ECO:0000259" key="7">
    <source>
        <dbReference type="Pfam" id="PF12890"/>
    </source>
</evidence>
<keyword evidence="4 6" id="KW-0378">Hydrolase</keyword>
<name>A0ABY7JQR9_9FIRM</name>
<dbReference type="CDD" id="cd01317">
    <property type="entry name" value="DHOase_IIa"/>
    <property type="match status" value="1"/>
</dbReference>
<feature type="binding site" evidence="6">
    <location>
        <position position="178"/>
    </location>
    <ligand>
        <name>Zn(2+)</name>
        <dbReference type="ChEBI" id="CHEBI:29105"/>
        <label>2</label>
    </ligand>
</feature>
<dbReference type="Gene3D" id="3.20.20.140">
    <property type="entry name" value="Metal-dependent hydrolases"/>
    <property type="match status" value="1"/>
</dbReference>
<keyword evidence="3 6" id="KW-0479">Metal-binding</keyword>
<feature type="binding site" evidence="6">
    <location>
        <position position="151"/>
    </location>
    <ligand>
        <name>Zn(2+)</name>
        <dbReference type="ChEBI" id="CHEBI:29105"/>
        <label>1</label>
    </ligand>
</feature>
<dbReference type="InterPro" id="IPR024403">
    <property type="entry name" value="DHOase_cat"/>
</dbReference>
<dbReference type="InterPro" id="IPR004722">
    <property type="entry name" value="DHOase"/>
</dbReference>
<sequence>MRKLLIKNGLIINPANSFEEIADLLIENGIVSSIAKEINDPHAQIINAKGYIVCPGLIDIHAHFREPGQTHKEDIISGSKAAAAGGFTSVLLMANTNPKTDSVQRLKNIQKKAELACINIYQESALTYDFKDMLVDMEALSKNGAIGFTNDGVPVMNTSLLRKAMIKAKELDTIIALHEEDNSLISNHGINESDVAKSLSLIGAPRVAEDVMVARDCMLALDTGAKIDIQHISSGVSVDFVRYIKSLGANVIAEATPHHFTLTEDDVKKYSTLAKMNPPLRTHEDREKIIQGLIDDTIEIIATDHAPHTKEEKETEFSKAPSGIIGLETALSLSVDQLVNTGRLSMSHMLSKLTINPSKHYKLDRGDISHGKVADICIFNPNEEYVVTDKFYSKSSNSPFINWKLPAKIKYTICSGKIVYSDSDLNK</sequence>
<evidence type="ECO:0000256" key="4">
    <source>
        <dbReference type="ARBA" id="ARBA00022801"/>
    </source>
</evidence>
<keyword evidence="6" id="KW-0862">Zinc</keyword>
<comment type="catalytic activity">
    <reaction evidence="6">
        <text>(S)-dihydroorotate + H2O = N-carbamoyl-L-aspartate + H(+)</text>
        <dbReference type="Rhea" id="RHEA:24296"/>
        <dbReference type="ChEBI" id="CHEBI:15377"/>
        <dbReference type="ChEBI" id="CHEBI:15378"/>
        <dbReference type="ChEBI" id="CHEBI:30864"/>
        <dbReference type="ChEBI" id="CHEBI:32814"/>
        <dbReference type="EC" id="3.5.2.3"/>
    </reaction>
</comment>
<dbReference type="InterPro" id="IPR002195">
    <property type="entry name" value="Dihydroorotase_CS"/>
</dbReference>
<gene>
    <name evidence="6" type="primary">pyrC</name>
    <name evidence="8" type="ORF">O0R46_04425</name>
</gene>
<dbReference type="HAMAP" id="MF_00220_B">
    <property type="entry name" value="PyrC_classI_B"/>
    <property type="match status" value="1"/>
</dbReference>
<feature type="binding site" evidence="6">
    <location>
        <position position="61"/>
    </location>
    <ligand>
        <name>Zn(2+)</name>
        <dbReference type="ChEBI" id="CHEBI:29105"/>
        <label>1</label>
    </ligand>
</feature>
<feature type="binding site" evidence="6">
    <location>
        <position position="231"/>
    </location>
    <ligand>
        <name>Zn(2+)</name>
        <dbReference type="ChEBI" id="CHEBI:29105"/>
        <label>2</label>
    </ligand>
</feature>
<evidence type="ECO:0000313" key="9">
    <source>
        <dbReference type="Proteomes" id="UP001164187"/>
    </source>
</evidence>
<evidence type="ECO:0000313" key="8">
    <source>
        <dbReference type="EMBL" id="WAW15701.1"/>
    </source>
</evidence>
<dbReference type="Proteomes" id="UP001164187">
    <property type="component" value="Chromosome"/>
</dbReference>
<dbReference type="EC" id="3.5.2.3" evidence="6"/>
<dbReference type="InterPro" id="IPR011059">
    <property type="entry name" value="Metal-dep_hydrolase_composite"/>
</dbReference>
<dbReference type="PANTHER" id="PTHR43668:SF2">
    <property type="entry name" value="ALLANTOINASE"/>
    <property type="match status" value="1"/>
</dbReference>
<feature type="binding site" evidence="6">
    <location>
        <begin position="63"/>
        <end position="65"/>
    </location>
    <ligand>
        <name>substrate</name>
    </ligand>
</feature>
<organism evidence="8 9">
    <name type="scientific">Peptostreptococcus equinus</name>
    <dbReference type="NCBI Taxonomy" id="3003601"/>
    <lineage>
        <taxon>Bacteria</taxon>
        <taxon>Bacillati</taxon>
        <taxon>Bacillota</taxon>
        <taxon>Clostridia</taxon>
        <taxon>Peptostreptococcales</taxon>
        <taxon>Peptostreptococcaceae</taxon>
        <taxon>Peptostreptococcus</taxon>
    </lineage>
</organism>
<feature type="active site" evidence="6">
    <location>
        <position position="304"/>
    </location>
</feature>
<comment type="pathway">
    <text evidence="6">Pyrimidine metabolism; UMP biosynthesis via de novo pathway; (S)-dihydroorotate from bicarbonate: step 3/3.</text>
</comment>
<feature type="binding site" evidence="6">
    <location>
        <position position="63"/>
    </location>
    <ligand>
        <name>Zn(2+)</name>
        <dbReference type="ChEBI" id="CHEBI:29105"/>
        <label>1</label>
    </ligand>
</feature>
<dbReference type="InterPro" id="IPR050138">
    <property type="entry name" value="DHOase/Allantoinase_Hydrolase"/>
</dbReference>
<comment type="caution">
    <text evidence="6">Lacks conserved residue(s) required for the propagation of feature annotation.</text>
</comment>
<feature type="binding site" evidence="6">
    <location>
        <position position="95"/>
    </location>
    <ligand>
        <name>substrate</name>
    </ligand>
</feature>
<evidence type="ECO:0000256" key="1">
    <source>
        <dbReference type="ARBA" id="ARBA00002368"/>
    </source>
</evidence>
<comment type="cofactor">
    <cofactor evidence="6">
        <name>Zn(2+)</name>
        <dbReference type="ChEBI" id="CHEBI:29105"/>
    </cofactor>
    <text evidence="6">Binds 2 Zn(2+) ions per subunit.</text>
</comment>
<dbReference type="PROSITE" id="PS00483">
    <property type="entry name" value="DIHYDROOROTASE_2"/>
    <property type="match status" value="1"/>
</dbReference>
<comment type="function">
    <text evidence="1 6">Catalyzes the reversible cyclization of carbamoyl aspartate to dihydroorotate.</text>
</comment>
<dbReference type="PROSITE" id="PS00482">
    <property type="entry name" value="DIHYDROOROTASE_1"/>
    <property type="match status" value="1"/>
</dbReference>
<evidence type="ECO:0000256" key="5">
    <source>
        <dbReference type="ARBA" id="ARBA00022975"/>
    </source>
</evidence>
<dbReference type="Pfam" id="PF12890">
    <property type="entry name" value="DHOase"/>
    <property type="match status" value="1"/>
</dbReference>
<dbReference type="PANTHER" id="PTHR43668">
    <property type="entry name" value="ALLANTOINASE"/>
    <property type="match status" value="1"/>
</dbReference>
<feature type="binding site" evidence="6">
    <location>
        <position position="151"/>
    </location>
    <ligand>
        <name>Zn(2+)</name>
        <dbReference type="ChEBI" id="CHEBI:29105"/>
        <label>2</label>
    </ligand>
</feature>
<dbReference type="RefSeq" id="WP_269312379.1">
    <property type="nucleotide sequence ID" value="NZ_CP114052.1"/>
</dbReference>
<reference evidence="8" key="1">
    <citation type="submission" date="2022-12" db="EMBL/GenBank/DDBJ databases">
        <title>Peptostreptococcus.</title>
        <authorList>
            <person name="Lee S.H."/>
        </authorList>
    </citation>
    <scope>NUCLEOTIDE SEQUENCE</scope>
    <source>
        <strain evidence="8">CBA3647</strain>
    </source>
</reference>
<evidence type="ECO:0000256" key="2">
    <source>
        <dbReference type="ARBA" id="ARBA00010286"/>
    </source>
</evidence>
<dbReference type="NCBIfam" id="NF006839">
    <property type="entry name" value="PRK09357.1-4"/>
    <property type="match status" value="1"/>
</dbReference>
<feature type="domain" description="Dihydroorotase catalytic" evidence="7">
    <location>
        <begin position="51"/>
        <end position="234"/>
    </location>
</feature>
<keyword evidence="9" id="KW-1185">Reference proteome</keyword>
<protein>
    <recommendedName>
        <fullName evidence="6">Dihydroorotase</fullName>
        <shortName evidence="6">DHOase</shortName>
        <ecNumber evidence="6">3.5.2.3</ecNumber>
    </recommendedName>
</protein>
<dbReference type="InterPro" id="IPR032466">
    <property type="entry name" value="Metal_Hydrolase"/>
</dbReference>
<dbReference type="NCBIfam" id="TIGR00857">
    <property type="entry name" value="pyrC_multi"/>
    <property type="match status" value="1"/>
</dbReference>